<name>A0A9D2U2Q8_9FIRM</name>
<dbReference type="PANTHER" id="PTHR46233">
    <property type="entry name" value="HYDROXYACYLGLUTATHIONE HYDROLASE GLOC"/>
    <property type="match status" value="1"/>
</dbReference>
<keyword evidence="4" id="KW-0862">Zinc</keyword>
<comment type="cofactor">
    <cofactor evidence="1">
        <name>Zn(2+)</name>
        <dbReference type="ChEBI" id="CHEBI:29105"/>
    </cofactor>
</comment>
<evidence type="ECO:0000313" key="6">
    <source>
        <dbReference type="EMBL" id="HJD38911.1"/>
    </source>
</evidence>
<reference evidence="6" key="1">
    <citation type="journal article" date="2021" name="PeerJ">
        <title>Extensive microbial diversity within the chicken gut microbiome revealed by metagenomics and culture.</title>
        <authorList>
            <person name="Gilroy R."/>
            <person name="Ravi A."/>
            <person name="Getino M."/>
            <person name="Pursley I."/>
            <person name="Horton D.L."/>
            <person name="Alikhan N.F."/>
            <person name="Baker D."/>
            <person name="Gharbi K."/>
            <person name="Hall N."/>
            <person name="Watson M."/>
            <person name="Adriaenssens E.M."/>
            <person name="Foster-Nyarko E."/>
            <person name="Jarju S."/>
            <person name="Secka A."/>
            <person name="Antonio M."/>
            <person name="Oren A."/>
            <person name="Chaudhuri R.R."/>
            <person name="La Ragione R."/>
            <person name="Hildebrand F."/>
            <person name="Pallen M.J."/>
        </authorList>
    </citation>
    <scope>NUCLEOTIDE SEQUENCE</scope>
    <source>
        <strain evidence="6">ChiW19-6364</strain>
    </source>
</reference>
<dbReference type="CDD" id="cd06262">
    <property type="entry name" value="metallo-hydrolase-like_MBL-fold"/>
    <property type="match status" value="1"/>
</dbReference>
<evidence type="ECO:0000256" key="2">
    <source>
        <dbReference type="ARBA" id="ARBA00022723"/>
    </source>
</evidence>
<dbReference type="GO" id="GO:0046872">
    <property type="term" value="F:metal ion binding"/>
    <property type="evidence" value="ECO:0007669"/>
    <property type="project" value="UniProtKB-KW"/>
</dbReference>
<accession>A0A9D2U2Q8</accession>
<dbReference type="PANTHER" id="PTHR46233:SF3">
    <property type="entry name" value="HYDROXYACYLGLUTATHIONE HYDROLASE GLOC"/>
    <property type="match status" value="1"/>
</dbReference>
<dbReference type="InterPro" id="IPR051453">
    <property type="entry name" value="MBL_Glyoxalase_II"/>
</dbReference>
<dbReference type="InterPro" id="IPR036866">
    <property type="entry name" value="RibonucZ/Hydroxyglut_hydro"/>
</dbReference>
<evidence type="ECO:0000313" key="7">
    <source>
        <dbReference type="Proteomes" id="UP000823850"/>
    </source>
</evidence>
<feature type="domain" description="Metallo-beta-lactamase" evidence="5">
    <location>
        <begin position="15"/>
        <end position="194"/>
    </location>
</feature>
<dbReference type="InterPro" id="IPR001279">
    <property type="entry name" value="Metallo-B-lactamas"/>
</dbReference>
<sequence length="210" mass="23140">MKNLILRGIVVGPVQTNCYFLKNKESGETLIVDPGAQEERIEAALASLEGRPVGILLTHGHYDHICAANELRAHYNIPIYAPKAEEKLMSDPMANLSSAWSGKPYTVKADCWMEDGQEQVLAGFQVTAVYTPGHTSGSCCYWLKEEGVCMSGDTVFCGSCGRTDLPTGSMRQMKESLHRLFEVLPQETEIFPGHGEETDAAFEKAHNPYL</sequence>
<evidence type="ECO:0000256" key="3">
    <source>
        <dbReference type="ARBA" id="ARBA00022801"/>
    </source>
</evidence>
<protein>
    <submittedName>
        <fullName evidence="6">MBL fold metallo-hydrolase</fullName>
    </submittedName>
</protein>
<keyword evidence="2" id="KW-0479">Metal-binding</keyword>
<gene>
    <name evidence="6" type="ORF">H9913_02690</name>
</gene>
<dbReference type="Proteomes" id="UP000823850">
    <property type="component" value="Unassembled WGS sequence"/>
</dbReference>
<organism evidence="6 7">
    <name type="scientific">Candidatus Blautia stercoripullorum</name>
    <dbReference type="NCBI Taxonomy" id="2838502"/>
    <lineage>
        <taxon>Bacteria</taxon>
        <taxon>Bacillati</taxon>
        <taxon>Bacillota</taxon>
        <taxon>Clostridia</taxon>
        <taxon>Lachnospirales</taxon>
        <taxon>Lachnospiraceae</taxon>
        <taxon>Blautia</taxon>
    </lineage>
</organism>
<evidence type="ECO:0000256" key="4">
    <source>
        <dbReference type="ARBA" id="ARBA00022833"/>
    </source>
</evidence>
<reference evidence="6" key="2">
    <citation type="submission" date="2021-04" db="EMBL/GenBank/DDBJ databases">
        <authorList>
            <person name="Gilroy R."/>
        </authorList>
    </citation>
    <scope>NUCLEOTIDE SEQUENCE</scope>
    <source>
        <strain evidence="6">ChiW19-6364</strain>
    </source>
</reference>
<dbReference type="GO" id="GO:0016787">
    <property type="term" value="F:hydrolase activity"/>
    <property type="evidence" value="ECO:0007669"/>
    <property type="project" value="UniProtKB-KW"/>
</dbReference>
<dbReference type="Pfam" id="PF00753">
    <property type="entry name" value="Lactamase_B"/>
    <property type="match status" value="1"/>
</dbReference>
<keyword evidence="3" id="KW-0378">Hydrolase</keyword>
<comment type="caution">
    <text evidence="6">The sequence shown here is derived from an EMBL/GenBank/DDBJ whole genome shotgun (WGS) entry which is preliminary data.</text>
</comment>
<evidence type="ECO:0000256" key="1">
    <source>
        <dbReference type="ARBA" id="ARBA00001947"/>
    </source>
</evidence>
<dbReference type="AlphaFoldDB" id="A0A9D2U2Q8"/>
<dbReference type="Gene3D" id="3.60.15.10">
    <property type="entry name" value="Ribonuclease Z/Hydroxyacylglutathione hydrolase-like"/>
    <property type="match status" value="1"/>
</dbReference>
<dbReference type="SMART" id="SM00849">
    <property type="entry name" value="Lactamase_B"/>
    <property type="match status" value="1"/>
</dbReference>
<dbReference type="SUPFAM" id="SSF56281">
    <property type="entry name" value="Metallo-hydrolase/oxidoreductase"/>
    <property type="match status" value="1"/>
</dbReference>
<evidence type="ECO:0000259" key="5">
    <source>
        <dbReference type="SMART" id="SM00849"/>
    </source>
</evidence>
<proteinExistence type="predicted"/>
<dbReference type="EMBL" id="DWUX01000049">
    <property type="protein sequence ID" value="HJD38911.1"/>
    <property type="molecule type" value="Genomic_DNA"/>
</dbReference>